<dbReference type="EMBL" id="GL876973">
    <property type="protein sequence ID" value="KLU89765.1"/>
    <property type="molecule type" value="Genomic_DNA"/>
</dbReference>
<sequence length="55" mass="5937">MAQPGSWPQHYSDPPTDAAATSAEEAGPADDTSVRQRHVVTREALTIFGLIVNHH</sequence>
<reference evidence="2" key="2">
    <citation type="submission" date="2010-05" db="EMBL/GenBank/DDBJ databases">
        <title>The Genome Sequence of Magnaporthe poae strain ATCC 64411.</title>
        <authorList>
            <consortium name="The Broad Institute Genome Sequencing Platform"/>
            <consortium name="Broad Institute Genome Sequencing Center for Infectious Disease"/>
            <person name="Ma L.-J."/>
            <person name="Dead R."/>
            <person name="Young S."/>
            <person name="Zeng Q."/>
            <person name="Koehrsen M."/>
            <person name="Alvarado L."/>
            <person name="Berlin A."/>
            <person name="Chapman S.B."/>
            <person name="Chen Z."/>
            <person name="Freedman E."/>
            <person name="Gellesch M."/>
            <person name="Goldberg J."/>
            <person name="Griggs A."/>
            <person name="Gujja S."/>
            <person name="Heilman E.R."/>
            <person name="Heiman D."/>
            <person name="Hepburn T."/>
            <person name="Howarth C."/>
            <person name="Jen D."/>
            <person name="Larson L."/>
            <person name="Mehta T."/>
            <person name="Neiman D."/>
            <person name="Pearson M."/>
            <person name="Roberts A."/>
            <person name="Saif S."/>
            <person name="Shea T."/>
            <person name="Shenoy N."/>
            <person name="Sisk P."/>
            <person name="Stolte C."/>
            <person name="Sykes S."/>
            <person name="Walk T."/>
            <person name="White J."/>
            <person name="Yandava C."/>
            <person name="Haas B."/>
            <person name="Nusbaum C."/>
            <person name="Birren B."/>
        </authorList>
    </citation>
    <scope>NUCLEOTIDE SEQUENCE</scope>
    <source>
        <strain evidence="2">ATCC 64411</strain>
    </source>
</reference>
<evidence type="ECO:0000313" key="3">
    <source>
        <dbReference type="EnsemblFungi" id="MAPG_08734T0"/>
    </source>
</evidence>
<reference evidence="2" key="3">
    <citation type="submission" date="2011-03" db="EMBL/GenBank/DDBJ databases">
        <title>Annotation of Magnaporthe poae ATCC 64411.</title>
        <authorList>
            <person name="Ma L.-J."/>
            <person name="Dead R."/>
            <person name="Young S.K."/>
            <person name="Zeng Q."/>
            <person name="Gargeya S."/>
            <person name="Fitzgerald M."/>
            <person name="Haas B."/>
            <person name="Abouelleil A."/>
            <person name="Alvarado L."/>
            <person name="Arachchi H.M."/>
            <person name="Berlin A."/>
            <person name="Brown A."/>
            <person name="Chapman S.B."/>
            <person name="Chen Z."/>
            <person name="Dunbar C."/>
            <person name="Freedman E."/>
            <person name="Gearin G."/>
            <person name="Gellesch M."/>
            <person name="Goldberg J."/>
            <person name="Griggs A."/>
            <person name="Gujja S."/>
            <person name="Heiman D."/>
            <person name="Howarth C."/>
            <person name="Larson L."/>
            <person name="Lui A."/>
            <person name="MacDonald P.J.P."/>
            <person name="Mehta T."/>
            <person name="Montmayeur A."/>
            <person name="Murphy C."/>
            <person name="Neiman D."/>
            <person name="Pearson M."/>
            <person name="Priest M."/>
            <person name="Roberts A."/>
            <person name="Saif S."/>
            <person name="Shea T."/>
            <person name="Shenoy N."/>
            <person name="Sisk P."/>
            <person name="Stolte C."/>
            <person name="Sykes S."/>
            <person name="Yandava C."/>
            <person name="Wortman J."/>
            <person name="Nusbaum C."/>
            <person name="Birren B."/>
        </authorList>
    </citation>
    <scope>NUCLEOTIDE SEQUENCE</scope>
    <source>
        <strain evidence="2">ATCC 64411</strain>
    </source>
</reference>
<dbReference type="AlphaFoldDB" id="A0A0C4E846"/>
<dbReference type="VEuPathDB" id="FungiDB:MAPG_08734"/>
<feature type="compositionally biased region" description="Low complexity" evidence="1">
    <location>
        <begin position="12"/>
        <end position="26"/>
    </location>
</feature>
<dbReference type="Proteomes" id="UP000011715">
    <property type="component" value="Unassembled WGS sequence"/>
</dbReference>
<organism evidence="3 4">
    <name type="scientific">Magnaporthiopsis poae (strain ATCC 64411 / 73-15)</name>
    <name type="common">Kentucky bluegrass fungus</name>
    <name type="synonym">Magnaporthe poae</name>
    <dbReference type="NCBI Taxonomy" id="644358"/>
    <lineage>
        <taxon>Eukaryota</taxon>
        <taxon>Fungi</taxon>
        <taxon>Dikarya</taxon>
        <taxon>Ascomycota</taxon>
        <taxon>Pezizomycotina</taxon>
        <taxon>Sordariomycetes</taxon>
        <taxon>Sordariomycetidae</taxon>
        <taxon>Magnaporthales</taxon>
        <taxon>Magnaporthaceae</taxon>
        <taxon>Magnaporthiopsis</taxon>
    </lineage>
</organism>
<evidence type="ECO:0000313" key="2">
    <source>
        <dbReference type="EMBL" id="KLU89765.1"/>
    </source>
</evidence>
<dbReference type="EnsemblFungi" id="MAPG_08734T0">
    <property type="protein sequence ID" value="MAPG_08734T0"/>
    <property type="gene ID" value="MAPG_08734"/>
</dbReference>
<dbReference type="EMBL" id="ADBL01002122">
    <property type="status" value="NOT_ANNOTATED_CDS"/>
    <property type="molecule type" value="Genomic_DNA"/>
</dbReference>
<evidence type="ECO:0000313" key="4">
    <source>
        <dbReference type="Proteomes" id="UP000011715"/>
    </source>
</evidence>
<protein>
    <submittedName>
        <fullName evidence="2 3">Uncharacterized protein</fullName>
    </submittedName>
</protein>
<gene>
    <name evidence="2" type="ORF">MAPG_08734</name>
</gene>
<evidence type="ECO:0000256" key="1">
    <source>
        <dbReference type="SAM" id="MobiDB-lite"/>
    </source>
</evidence>
<reference evidence="3" key="5">
    <citation type="submission" date="2015-06" db="UniProtKB">
        <authorList>
            <consortium name="EnsemblFungi"/>
        </authorList>
    </citation>
    <scope>IDENTIFICATION</scope>
    <source>
        <strain evidence="3">ATCC 64411</strain>
    </source>
</reference>
<accession>A0A0C4E846</accession>
<reference evidence="4" key="1">
    <citation type="submission" date="2010-05" db="EMBL/GenBank/DDBJ databases">
        <title>The genome sequence of Magnaporthe poae strain ATCC 64411.</title>
        <authorList>
            <person name="Ma L.-J."/>
            <person name="Dead R."/>
            <person name="Young S."/>
            <person name="Zeng Q."/>
            <person name="Koehrsen M."/>
            <person name="Alvarado L."/>
            <person name="Berlin A."/>
            <person name="Chapman S.B."/>
            <person name="Chen Z."/>
            <person name="Freedman E."/>
            <person name="Gellesch M."/>
            <person name="Goldberg J."/>
            <person name="Griggs A."/>
            <person name="Gujja S."/>
            <person name="Heilman E.R."/>
            <person name="Heiman D."/>
            <person name="Hepburn T."/>
            <person name="Howarth C."/>
            <person name="Jen D."/>
            <person name="Larson L."/>
            <person name="Mehta T."/>
            <person name="Neiman D."/>
            <person name="Pearson M."/>
            <person name="Roberts A."/>
            <person name="Saif S."/>
            <person name="Shea T."/>
            <person name="Shenoy N."/>
            <person name="Sisk P."/>
            <person name="Stolte C."/>
            <person name="Sykes S."/>
            <person name="Walk T."/>
            <person name="White J."/>
            <person name="Yandava C."/>
            <person name="Haas B."/>
            <person name="Nusbaum C."/>
            <person name="Birren B."/>
        </authorList>
    </citation>
    <scope>NUCLEOTIDE SEQUENCE [LARGE SCALE GENOMIC DNA]</scope>
    <source>
        <strain evidence="4">ATCC 64411 / 73-15</strain>
    </source>
</reference>
<proteinExistence type="predicted"/>
<keyword evidence="4" id="KW-1185">Reference proteome</keyword>
<feature type="region of interest" description="Disordered" evidence="1">
    <location>
        <begin position="1"/>
        <end position="37"/>
    </location>
</feature>
<name>A0A0C4E846_MAGP6</name>
<reference evidence="3" key="4">
    <citation type="journal article" date="2015" name="G3 (Bethesda)">
        <title>Genome sequences of three phytopathogenic species of the Magnaporthaceae family of fungi.</title>
        <authorList>
            <person name="Okagaki L.H."/>
            <person name="Nunes C.C."/>
            <person name="Sailsbery J."/>
            <person name="Clay B."/>
            <person name="Brown D."/>
            <person name="John T."/>
            <person name="Oh Y."/>
            <person name="Young N."/>
            <person name="Fitzgerald M."/>
            <person name="Haas B.J."/>
            <person name="Zeng Q."/>
            <person name="Young S."/>
            <person name="Adiconis X."/>
            <person name="Fan L."/>
            <person name="Levin J.Z."/>
            <person name="Mitchell T.K."/>
            <person name="Okubara P.A."/>
            <person name="Farman M.L."/>
            <person name="Kohn L.M."/>
            <person name="Birren B."/>
            <person name="Ma L.-J."/>
            <person name="Dean R.A."/>
        </authorList>
    </citation>
    <scope>NUCLEOTIDE SEQUENCE</scope>
    <source>
        <strain evidence="3">ATCC 64411 / 73-15</strain>
    </source>
</reference>